<accession>V4AMM0</accession>
<evidence type="ECO:0008006" key="3">
    <source>
        <dbReference type="Google" id="ProtNLM"/>
    </source>
</evidence>
<dbReference type="EMBL" id="KB201750">
    <property type="protein sequence ID" value="ESO94841.1"/>
    <property type="molecule type" value="Genomic_DNA"/>
</dbReference>
<dbReference type="AlphaFoldDB" id="V4AMM0"/>
<dbReference type="SUPFAM" id="SSF48452">
    <property type="entry name" value="TPR-like"/>
    <property type="match status" value="1"/>
</dbReference>
<dbReference type="RefSeq" id="XP_009054580.1">
    <property type="nucleotide sequence ID" value="XM_009056332.1"/>
</dbReference>
<dbReference type="InterPro" id="IPR011990">
    <property type="entry name" value="TPR-like_helical_dom_sf"/>
</dbReference>
<organism evidence="1 2">
    <name type="scientific">Lottia gigantea</name>
    <name type="common">Giant owl limpet</name>
    <dbReference type="NCBI Taxonomy" id="225164"/>
    <lineage>
        <taxon>Eukaryota</taxon>
        <taxon>Metazoa</taxon>
        <taxon>Spiralia</taxon>
        <taxon>Lophotrochozoa</taxon>
        <taxon>Mollusca</taxon>
        <taxon>Gastropoda</taxon>
        <taxon>Patellogastropoda</taxon>
        <taxon>Lottioidea</taxon>
        <taxon>Lottiidae</taxon>
        <taxon>Lottia</taxon>
    </lineage>
</organism>
<evidence type="ECO:0000313" key="1">
    <source>
        <dbReference type="EMBL" id="ESO94841.1"/>
    </source>
</evidence>
<proteinExistence type="predicted"/>
<protein>
    <recommendedName>
        <fullName evidence="3">Tetratricopeptide repeat protein 27</fullName>
    </recommendedName>
</protein>
<dbReference type="GeneID" id="20248864"/>
<name>V4AMM0_LOTGI</name>
<evidence type="ECO:0000313" key="2">
    <source>
        <dbReference type="Proteomes" id="UP000030746"/>
    </source>
</evidence>
<dbReference type="Gene3D" id="1.25.40.10">
    <property type="entry name" value="Tetratricopeptide repeat domain"/>
    <property type="match status" value="1"/>
</dbReference>
<dbReference type="OrthoDB" id="6355951at2759"/>
<reference evidence="1 2" key="1">
    <citation type="journal article" date="2013" name="Nature">
        <title>Insights into bilaterian evolution from three spiralian genomes.</title>
        <authorList>
            <person name="Simakov O."/>
            <person name="Marletaz F."/>
            <person name="Cho S.J."/>
            <person name="Edsinger-Gonzales E."/>
            <person name="Havlak P."/>
            <person name="Hellsten U."/>
            <person name="Kuo D.H."/>
            <person name="Larsson T."/>
            <person name="Lv J."/>
            <person name="Arendt D."/>
            <person name="Savage R."/>
            <person name="Osoegawa K."/>
            <person name="de Jong P."/>
            <person name="Grimwood J."/>
            <person name="Chapman J.A."/>
            <person name="Shapiro H."/>
            <person name="Aerts A."/>
            <person name="Otillar R.P."/>
            <person name="Terry A.Y."/>
            <person name="Boore J.L."/>
            <person name="Grigoriev I.V."/>
            <person name="Lindberg D.R."/>
            <person name="Seaver E.C."/>
            <person name="Weisblat D.A."/>
            <person name="Putnam N.H."/>
            <person name="Rokhsar D.S."/>
        </authorList>
    </citation>
    <scope>NUCLEOTIDE SEQUENCE [LARGE SCALE GENOMIC DNA]</scope>
</reference>
<keyword evidence="2" id="KW-1185">Reference proteome</keyword>
<gene>
    <name evidence="1" type="ORF">LOTGIDRAFT_232271</name>
</gene>
<dbReference type="Proteomes" id="UP000030746">
    <property type="component" value="Unassembled WGS sequence"/>
</dbReference>
<dbReference type="CTD" id="20248864"/>
<sequence>MVSTEWQSLMWSTCHQLTLVLYSLSKYDDCLHFTRLALQLEPENSESWYIYVEIQEKLQNEREGYKSWLNHRTIPDNNSSIIARQIQHKQSSIRSLEDKKNDEVHQRERKYLQLDVKALQYFAQQKR</sequence>
<dbReference type="KEGG" id="lgi:LOTGIDRAFT_232271"/>
<dbReference type="HOGENOM" id="CLU_1972988_0_0_1"/>